<reference evidence="1 2" key="1">
    <citation type="submission" date="2018-09" db="EMBL/GenBank/DDBJ databases">
        <title>Complete genome sequence of Euzebya sp. DY32-46 isolated from seawater of Pacific Ocean.</title>
        <authorList>
            <person name="Xu L."/>
            <person name="Wu Y.-H."/>
            <person name="Xu X.-W."/>
        </authorList>
    </citation>
    <scope>NUCLEOTIDE SEQUENCE [LARGE SCALE GENOMIC DNA]</scope>
    <source>
        <strain evidence="1 2">DY32-46</strain>
        <plasmid evidence="2">pedy32-46i</plasmid>
    </source>
</reference>
<protein>
    <submittedName>
        <fullName evidence="1">Uncharacterized protein</fullName>
    </submittedName>
</protein>
<organism evidence="1 2">
    <name type="scientific">Euzebya pacifica</name>
    <dbReference type="NCBI Taxonomy" id="1608957"/>
    <lineage>
        <taxon>Bacteria</taxon>
        <taxon>Bacillati</taxon>
        <taxon>Actinomycetota</taxon>
        <taxon>Nitriliruptoria</taxon>
        <taxon>Euzebyales</taxon>
    </lineage>
</organism>
<sequence length="242" mass="26021">MALAVAWPTGELVERVVLARSADWGPTRMLQPRVPSVVVADVDRLVSEVFVRLGPGVGRSHVLRAALEASVPPLRRSRSTERIRVTVRLPDPLIESARARSRTLPAVTQGGGRVSALATVGVMRTEPVPSGDVRRVAAMAEWSTTSDWQLWLPRHRVEAMELRRDADGLLVSDQVAAGLLLVTSARRPAAATPPPVAAAPAEPDPLDFDVMDDDAFDAALAEFDEAIARSAELLGQLDRPGL</sequence>
<dbReference type="Proteomes" id="UP000264006">
    <property type="component" value="Plasmid pEDY32-46I"/>
</dbReference>
<dbReference type="EMBL" id="CP031166">
    <property type="protein sequence ID" value="AXV10343.1"/>
    <property type="molecule type" value="Genomic_DNA"/>
</dbReference>
<name>A0A346Y796_9ACTN</name>
<dbReference type="AlphaFoldDB" id="A0A346Y796"/>
<evidence type="ECO:0000313" key="2">
    <source>
        <dbReference type="Proteomes" id="UP000264006"/>
    </source>
</evidence>
<dbReference type="KEGG" id="euz:DVS28_b0603"/>
<evidence type="ECO:0000313" key="1">
    <source>
        <dbReference type="EMBL" id="AXV10343.1"/>
    </source>
</evidence>
<geneLocation type="plasmid" evidence="2">
    <name>pedy32-46i</name>
</geneLocation>
<accession>A0A346Y796</accession>
<proteinExistence type="predicted"/>
<keyword evidence="2" id="KW-1185">Reference proteome</keyword>
<keyword evidence="1" id="KW-0614">Plasmid</keyword>
<gene>
    <name evidence="1" type="ORF">DVS28_b0603</name>
</gene>